<reference evidence="7" key="1">
    <citation type="submission" date="2022-07" db="EMBL/GenBank/DDBJ databases">
        <title>Tahibacter sp., a new gammaproteobacterium isolated from the silt sample collected at pig farm.</title>
        <authorList>
            <person name="Chen H."/>
        </authorList>
    </citation>
    <scope>NUCLEOTIDE SEQUENCE</scope>
    <source>
        <strain evidence="7">P2K</strain>
    </source>
</reference>
<dbReference type="NCBIfam" id="TIGR01613">
    <property type="entry name" value="primase_Cterm"/>
    <property type="match status" value="1"/>
</dbReference>
<dbReference type="InterPro" id="IPR006500">
    <property type="entry name" value="Helicase_put_C_phage/plasmid"/>
</dbReference>
<dbReference type="PROSITE" id="PS51206">
    <property type="entry name" value="SF3_HELICASE_1"/>
    <property type="match status" value="1"/>
</dbReference>
<dbReference type="Proteomes" id="UP001165498">
    <property type="component" value="Unassembled WGS sequence"/>
</dbReference>
<evidence type="ECO:0000256" key="4">
    <source>
        <dbReference type="ARBA" id="ARBA00022840"/>
    </source>
</evidence>
<keyword evidence="4" id="KW-0067">ATP-binding</keyword>
<dbReference type="InterPro" id="IPR027417">
    <property type="entry name" value="P-loop_NTPase"/>
</dbReference>
<evidence type="ECO:0000256" key="1">
    <source>
        <dbReference type="ARBA" id="ARBA00022741"/>
    </source>
</evidence>
<dbReference type="Pfam" id="PF08706">
    <property type="entry name" value="D5_N"/>
    <property type="match status" value="1"/>
</dbReference>
<feature type="domain" description="SF3 helicase" evidence="6">
    <location>
        <begin position="202"/>
        <end position="361"/>
    </location>
</feature>
<accession>A0ABT1QQX0</accession>
<protein>
    <submittedName>
        <fullName evidence="7">Phage/plasmid primase, P4 family</fullName>
    </submittedName>
</protein>
<keyword evidence="8" id="KW-1185">Reference proteome</keyword>
<dbReference type="SMART" id="SM00885">
    <property type="entry name" value="D5_N"/>
    <property type="match status" value="1"/>
</dbReference>
<dbReference type="Pfam" id="PF19263">
    <property type="entry name" value="DUF5906"/>
    <property type="match status" value="1"/>
</dbReference>
<evidence type="ECO:0000313" key="7">
    <source>
        <dbReference type="EMBL" id="MCQ4164698.1"/>
    </source>
</evidence>
<feature type="region of interest" description="Disordered" evidence="5">
    <location>
        <begin position="459"/>
        <end position="479"/>
    </location>
</feature>
<feature type="region of interest" description="Disordered" evidence="5">
    <location>
        <begin position="502"/>
        <end position="526"/>
    </location>
</feature>
<dbReference type="InterPro" id="IPR014015">
    <property type="entry name" value="Helicase_SF3_DNA-vir"/>
</dbReference>
<dbReference type="EMBL" id="JANFQO010000006">
    <property type="protein sequence ID" value="MCQ4164698.1"/>
    <property type="molecule type" value="Genomic_DNA"/>
</dbReference>
<dbReference type="InterPro" id="IPR014818">
    <property type="entry name" value="Phage/plasmid_primase_P4_C"/>
</dbReference>
<name>A0ABT1QQX0_9GAMM</name>
<dbReference type="PANTHER" id="PTHR35372:SF2">
    <property type="entry name" value="SF3 HELICASE DOMAIN-CONTAINING PROTEIN"/>
    <property type="match status" value="1"/>
</dbReference>
<dbReference type="PANTHER" id="PTHR35372">
    <property type="entry name" value="ATP BINDING PROTEIN-RELATED"/>
    <property type="match status" value="1"/>
</dbReference>
<keyword evidence="1" id="KW-0547">Nucleotide-binding</keyword>
<dbReference type="InterPro" id="IPR051620">
    <property type="entry name" value="ORF904-like_C"/>
</dbReference>
<gene>
    <name evidence="7" type="ORF">NM961_08245</name>
</gene>
<keyword evidence="2" id="KW-0378">Hydrolase</keyword>
<feature type="compositionally biased region" description="Low complexity" evidence="5">
    <location>
        <begin position="502"/>
        <end position="517"/>
    </location>
</feature>
<evidence type="ECO:0000256" key="3">
    <source>
        <dbReference type="ARBA" id="ARBA00022806"/>
    </source>
</evidence>
<dbReference type="SUPFAM" id="SSF46785">
    <property type="entry name" value="Winged helix' DNA-binding domain"/>
    <property type="match status" value="1"/>
</dbReference>
<comment type="caution">
    <text evidence="7">The sequence shown here is derived from an EMBL/GenBank/DDBJ whole genome shotgun (WGS) entry which is preliminary data.</text>
</comment>
<proteinExistence type="predicted"/>
<dbReference type="InterPro" id="IPR045455">
    <property type="entry name" value="NrS-1_pol-like_helicase"/>
</dbReference>
<evidence type="ECO:0000256" key="2">
    <source>
        <dbReference type="ARBA" id="ARBA00022801"/>
    </source>
</evidence>
<sequence length="526" mass="57458">MHADLETRAMADAIAEGVLECRPWGNAHSPCSDLANANRLKHHFGDHLLYVDGIGWHTWGPPWKLDELGARRIAHGLGRLIAEEAAAMAPWVAASKDGAERKIREQAMEARFRFATASEQASAVRATLHMAQPMLCCRADELDADPDLLGLPNGVLDLRNWKRREHQQNDYITKTAGAEIDFAADAPTWRKFLADIMADDAELLDYIQRLAGYSLTGHRGEHLLPILFGCGANGKSTFLSTMQALLGDYAGTAAPSLLIAKGGNEHPTALADLQGKRLVVVSETGEAGRLNEEVAKMLTGGDTITARRMRQDFYQFKPTHLLMLQTNHRPRVAGTDEGIWRRLRLLPFVVTIPPEMRDARLVDKLRAELPGVLSWALEGLKKYRANGFNTPASVKAATADYRSSSDAIGAFISECCRENPFFTVPASDLYKAYVEWCENSGERPRPQRDFGMRLSERGFDAEKGTGGKRRWRGIGLADSGTSGGSGGGLGLVHARNISQAAHTRSTATSATNATAYRAAKDGEEAA</sequence>
<organism evidence="7 8">
    <name type="scientific">Tahibacter harae</name>
    <dbReference type="NCBI Taxonomy" id="2963937"/>
    <lineage>
        <taxon>Bacteria</taxon>
        <taxon>Pseudomonadati</taxon>
        <taxon>Pseudomonadota</taxon>
        <taxon>Gammaproteobacteria</taxon>
        <taxon>Lysobacterales</taxon>
        <taxon>Rhodanobacteraceae</taxon>
        <taxon>Tahibacter</taxon>
    </lineage>
</organism>
<evidence type="ECO:0000313" key="8">
    <source>
        <dbReference type="Proteomes" id="UP001165498"/>
    </source>
</evidence>
<evidence type="ECO:0000256" key="5">
    <source>
        <dbReference type="SAM" id="MobiDB-lite"/>
    </source>
</evidence>
<evidence type="ECO:0000259" key="6">
    <source>
        <dbReference type="PROSITE" id="PS51206"/>
    </source>
</evidence>
<dbReference type="InterPro" id="IPR004968">
    <property type="entry name" value="DNA_primase/NTPase_C"/>
</dbReference>
<dbReference type="Pfam" id="PF03288">
    <property type="entry name" value="Pox_D5"/>
    <property type="match status" value="1"/>
</dbReference>
<dbReference type="RefSeq" id="WP_255913586.1">
    <property type="nucleotide sequence ID" value="NZ_JANFQO010000006.1"/>
</dbReference>
<dbReference type="InterPro" id="IPR036390">
    <property type="entry name" value="WH_DNA-bd_sf"/>
</dbReference>
<keyword evidence="3" id="KW-0347">Helicase</keyword>
<dbReference type="SUPFAM" id="SSF52540">
    <property type="entry name" value="P-loop containing nucleoside triphosphate hydrolases"/>
    <property type="match status" value="1"/>
</dbReference>
<dbReference type="Gene3D" id="3.40.50.300">
    <property type="entry name" value="P-loop containing nucleotide triphosphate hydrolases"/>
    <property type="match status" value="1"/>
</dbReference>